<comment type="caution">
    <text evidence="1">The sequence shown here is derived from an EMBL/GenBank/DDBJ whole genome shotgun (WGS) entry which is preliminary data.</text>
</comment>
<sequence>MLYLRRASLRTIDCEGSVTYHQLDIGFYGCVHLARPMALAHHARFEGDWVTGASSKVKAGGLELPCPQSSLEETGQPGVLKS</sequence>
<evidence type="ECO:0000313" key="2">
    <source>
        <dbReference type="Proteomes" id="UP000228930"/>
    </source>
</evidence>
<keyword evidence="2" id="KW-1185">Reference proteome</keyword>
<reference evidence="1 2" key="1">
    <citation type="submission" date="2015-06" db="EMBL/GenBank/DDBJ databases">
        <title>Comparative genome analysis of nirS-carrying Bradyrhizobium sp. strains.</title>
        <authorList>
            <person name="Ishii S."/>
            <person name="Jang J."/>
            <person name="Nishizawa T."/>
            <person name="Senoo K."/>
        </authorList>
    </citation>
    <scope>NUCLEOTIDE SEQUENCE [LARGE SCALE GENOMIC DNA]</scope>
    <source>
        <strain evidence="1 2">TSA1</strain>
    </source>
</reference>
<protein>
    <submittedName>
        <fullName evidence="1">Uncharacterized protein</fullName>
    </submittedName>
</protein>
<dbReference type="Proteomes" id="UP000228930">
    <property type="component" value="Unassembled WGS sequence"/>
</dbReference>
<name>A0A2M6UAN5_9BRAD</name>
<dbReference type="AlphaFoldDB" id="A0A2M6UAN5"/>
<dbReference type="EMBL" id="LFJC01000003">
    <property type="protein sequence ID" value="PIT01666.1"/>
    <property type="molecule type" value="Genomic_DNA"/>
</dbReference>
<proteinExistence type="predicted"/>
<accession>A0A2M6UAN5</accession>
<organism evidence="1 2">
    <name type="scientific">Bradyrhizobium nitroreducens</name>
    <dbReference type="NCBI Taxonomy" id="709803"/>
    <lineage>
        <taxon>Bacteria</taxon>
        <taxon>Pseudomonadati</taxon>
        <taxon>Pseudomonadota</taxon>
        <taxon>Alphaproteobacteria</taxon>
        <taxon>Hyphomicrobiales</taxon>
        <taxon>Nitrobacteraceae</taxon>
        <taxon>Bradyrhizobium</taxon>
    </lineage>
</organism>
<evidence type="ECO:0000313" key="1">
    <source>
        <dbReference type="EMBL" id="PIT01666.1"/>
    </source>
</evidence>
<gene>
    <name evidence="1" type="ORF">TSA1_13440</name>
</gene>